<name>A0A840AN62_9HYPH</name>
<evidence type="ECO:0000256" key="5">
    <source>
        <dbReference type="SAM" id="MobiDB-lite"/>
    </source>
</evidence>
<gene>
    <name evidence="9" type="ORF">GGR25_001526</name>
</gene>
<dbReference type="InterPro" id="IPR011765">
    <property type="entry name" value="Pept_M16_N"/>
</dbReference>
<keyword evidence="9" id="KW-0378">Hydrolase</keyword>
<keyword evidence="10" id="KW-1185">Reference proteome</keyword>
<dbReference type="PROSITE" id="PS00143">
    <property type="entry name" value="INSULINASE"/>
    <property type="match status" value="1"/>
</dbReference>
<dbReference type="InterPro" id="IPR050361">
    <property type="entry name" value="MPP/UQCRC_Complex"/>
</dbReference>
<evidence type="ECO:0000256" key="6">
    <source>
        <dbReference type="SAM" id="SignalP"/>
    </source>
</evidence>
<dbReference type="EMBL" id="JACIDS010000002">
    <property type="protein sequence ID" value="MBB3930487.1"/>
    <property type="molecule type" value="Genomic_DNA"/>
</dbReference>
<evidence type="ECO:0000256" key="4">
    <source>
        <dbReference type="RuleBase" id="RU004447"/>
    </source>
</evidence>
<reference evidence="9 10" key="1">
    <citation type="submission" date="2020-08" db="EMBL/GenBank/DDBJ databases">
        <title>Genomic Encyclopedia of Type Strains, Phase IV (KMG-IV): sequencing the most valuable type-strain genomes for metagenomic binning, comparative biology and taxonomic classification.</title>
        <authorList>
            <person name="Goeker M."/>
        </authorList>
    </citation>
    <scope>NUCLEOTIDE SEQUENCE [LARGE SCALE GENOMIC DNA]</scope>
    <source>
        <strain evidence="9 10">DSM 25966</strain>
    </source>
</reference>
<organism evidence="9 10">
    <name type="scientific">Kaistia hirudinis</name>
    <dbReference type="NCBI Taxonomy" id="1293440"/>
    <lineage>
        <taxon>Bacteria</taxon>
        <taxon>Pseudomonadati</taxon>
        <taxon>Pseudomonadota</taxon>
        <taxon>Alphaproteobacteria</taxon>
        <taxon>Hyphomicrobiales</taxon>
        <taxon>Kaistiaceae</taxon>
        <taxon>Kaistia</taxon>
    </lineage>
</organism>
<dbReference type="GO" id="GO:0006508">
    <property type="term" value="P:proteolysis"/>
    <property type="evidence" value="ECO:0007669"/>
    <property type="project" value="UniProtKB-KW"/>
</dbReference>
<dbReference type="InterPro" id="IPR007863">
    <property type="entry name" value="Peptidase_M16_C"/>
</dbReference>
<feature type="domain" description="Peptidase M16 N-terminal" evidence="7">
    <location>
        <begin position="40"/>
        <end position="185"/>
    </location>
</feature>
<evidence type="ECO:0000259" key="7">
    <source>
        <dbReference type="Pfam" id="PF00675"/>
    </source>
</evidence>
<feature type="signal peptide" evidence="6">
    <location>
        <begin position="1"/>
        <end position="19"/>
    </location>
</feature>
<dbReference type="InterPro" id="IPR011249">
    <property type="entry name" value="Metalloenz_LuxS/M16"/>
</dbReference>
<protein>
    <submittedName>
        <fullName evidence="9">Zinc protease</fullName>
        <ecNumber evidence="9">3.4.24.-</ecNumber>
    </submittedName>
</protein>
<feature type="domain" description="Peptidase M16 C-terminal" evidence="8">
    <location>
        <begin position="193"/>
        <end position="375"/>
    </location>
</feature>
<evidence type="ECO:0000313" key="10">
    <source>
        <dbReference type="Proteomes" id="UP000553963"/>
    </source>
</evidence>
<keyword evidence="9" id="KW-0645">Protease</keyword>
<dbReference type="PANTHER" id="PTHR11851">
    <property type="entry name" value="METALLOPROTEASE"/>
    <property type="match status" value="1"/>
</dbReference>
<keyword evidence="6" id="KW-0732">Signal</keyword>
<dbReference type="EC" id="3.4.24.-" evidence="9"/>
<dbReference type="PANTHER" id="PTHR11851:SF49">
    <property type="entry name" value="MITOCHONDRIAL-PROCESSING PEPTIDASE SUBUNIT ALPHA"/>
    <property type="match status" value="1"/>
</dbReference>
<sequence length="450" mass="49059">MPAAMFAAALAFLPQAARAESSTRIAPDATEFTLPNGLQVVVIPDHRAPIVTHMIWYRVGAADDPPGKSGIAHFLEHLMFKGTKAHPAGEFSGRVSEMGGAENAFTTNDATAYHQTIAKDQLATVMAFESDRMEGLILNDAVVLPERDVILEERRMRIDNDPGAQFYEAMNAALYQNHHYGIPTIGWADEMAKLSRQDALDFYGRYYTPNNAVLVVAGDVTADEVRRLAEETYGRVPRRAELAPRDRPKEPPPRAERTLAMSDPRVSQPSWSRTYLAPSYSTAKPDEAESLDLLADILGRGPTSRLYRALVVDKPIASAVGAYYSGDNLDYGQLGIIATPRDGVSVDQLQAEIDRIVDDVRAHGVTADELERAKKRTRASAIFAQDSQGSLARIIGTSLLAGQTLADVQSWPDRINAVTTDDVSAAADKYLDKRRSVTGVLKPAPADGRS</sequence>
<proteinExistence type="inferred from homology"/>
<dbReference type="Pfam" id="PF05193">
    <property type="entry name" value="Peptidase_M16_C"/>
    <property type="match status" value="1"/>
</dbReference>
<dbReference type="Proteomes" id="UP000553963">
    <property type="component" value="Unassembled WGS sequence"/>
</dbReference>
<evidence type="ECO:0000313" key="9">
    <source>
        <dbReference type="EMBL" id="MBB3930487.1"/>
    </source>
</evidence>
<evidence type="ECO:0000259" key="8">
    <source>
        <dbReference type="Pfam" id="PF05193"/>
    </source>
</evidence>
<comment type="caution">
    <text evidence="9">The sequence shown here is derived from an EMBL/GenBank/DDBJ whole genome shotgun (WGS) entry which is preliminary data.</text>
</comment>
<evidence type="ECO:0000256" key="2">
    <source>
        <dbReference type="ARBA" id="ARBA00007261"/>
    </source>
</evidence>
<dbReference type="Gene3D" id="3.30.830.10">
    <property type="entry name" value="Metalloenzyme, LuxS/M16 peptidase-like"/>
    <property type="match status" value="2"/>
</dbReference>
<feature type="compositionally biased region" description="Basic and acidic residues" evidence="5">
    <location>
        <begin position="236"/>
        <end position="257"/>
    </location>
</feature>
<dbReference type="GO" id="GO:0004222">
    <property type="term" value="F:metalloendopeptidase activity"/>
    <property type="evidence" value="ECO:0007669"/>
    <property type="project" value="InterPro"/>
</dbReference>
<dbReference type="InterPro" id="IPR001431">
    <property type="entry name" value="Pept_M16_Zn_BS"/>
</dbReference>
<evidence type="ECO:0000256" key="3">
    <source>
        <dbReference type="ARBA" id="ARBA00023049"/>
    </source>
</evidence>
<evidence type="ECO:0000256" key="1">
    <source>
        <dbReference type="ARBA" id="ARBA00001947"/>
    </source>
</evidence>
<accession>A0A840AN62</accession>
<dbReference type="AlphaFoldDB" id="A0A840AN62"/>
<dbReference type="Pfam" id="PF00675">
    <property type="entry name" value="Peptidase_M16"/>
    <property type="match status" value="1"/>
</dbReference>
<comment type="cofactor">
    <cofactor evidence="1">
        <name>Zn(2+)</name>
        <dbReference type="ChEBI" id="CHEBI:29105"/>
    </cofactor>
</comment>
<keyword evidence="3" id="KW-0482">Metalloprotease</keyword>
<feature type="region of interest" description="Disordered" evidence="5">
    <location>
        <begin position="236"/>
        <end position="266"/>
    </location>
</feature>
<dbReference type="SUPFAM" id="SSF63411">
    <property type="entry name" value="LuxS/MPP-like metallohydrolase"/>
    <property type="match status" value="2"/>
</dbReference>
<comment type="similarity">
    <text evidence="2 4">Belongs to the peptidase M16 family.</text>
</comment>
<feature type="chain" id="PRO_5032445792" evidence="6">
    <location>
        <begin position="20"/>
        <end position="450"/>
    </location>
</feature>
<dbReference type="GO" id="GO:0046872">
    <property type="term" value="F:metal ion binding"/>
    <property type="evidence" value="ECO:0007669"/>
    <property type="project" value="InterPro"/>
</dbReference>
<dbReference type="RefSeq" id="WP_183398139.1">
    <property type="nucleotide sequence ID" value="NZ_JACIDS010000002.1"/>
</dbReference>